<evidence type="ECO:0000256" key="1">
    <source>
        <dbReference type="SAM" id="Coils"/>
    </source>
</evidence>
<keyword evidence="2" id="KW-0732">Signal</keyword>
<evidence type="ECO:0000313" key="3">
    <source>
        <dbReference type="EMBL" id="RUO75219.1"/>
    </source>
</evidence>
<dbReference type="AlphaFoldDB" id="A0A432ZBD9"/>
<feature type="signal peptide" evidence="2">
    <location>
        <begin position="1"/>
        <end position="21"/>
    </location>
</feature>
<feature type="coiled-coil region" evidence="1">
    <location>
        <begin position="145"/>
        <end position="230"/>
    </location>
</feature>
<evidence type="ECO:0000256" key="2">
    <source>
        <dbReference type="SAM" id="SignalP"/>
    </source>
</evidence>
<proteinExistence type="predicted"/>
<dbReference type="EMBL" id="PIQF01000003">
    <property type="protein sequence ID" value="RUO75219.1"/>
    <property type="molecule type" value="Genomic_DNA"/>
</dbReference>
<keyword evidence="4" id="KW-1185">Reference proteome</keyword>
<feature type="chain" id="PRO_5019457326" evidence="2">
    <location>
        <begin position="22"/>
        <end position="295"/>
    </location>
</feature>
<gene>
    <name evidence="3" type="ORF">CWI81_09560</name>
</gene>
<accession>A0A432ZBD9</accession>
<keyword evidence="1" id="KW-0175">Coiled coil</keyword>
<dbReference type="OrthoDB" id="7061952at2"/>
<sequence length="295" mass="34178">MKKWLLAAAVSAALFSQSGQAQQPYQSLQNQLEIFSGILETAAKQHKEETAKLVSFEYTYLRDQGVIFRTRLGASSWHFVRPDIPEPPMPPDAPEMGEFARDLQLDVVVEQGLRSAHRILSKLSGEYSDEWFELTEQQRDLAWEIRDIERELRDTEFELRNADSERTEELQQQLEQQQQQLEELRERRAKIQQQANELKQELKEQQQQARKQQRQTLDQKLAKAESLIAETLCNYGATLKGLPDDEFISFVIEGASADTDEQRDKVYVFRKSDVNNCQTADDAEALLETAKPYYF</sequence>
<name>A0A432ZBD9_9GAMM</name>
<comment type="caution">
    <text evidence="3">The sequence shown here is derived from an EMBL/GenBank/DDBJ whole genome shotgun (WGS) entry which is preliminary data.</text>
</comment>
<organism evidence="3 4">
    <name type="scientific">Idiomarina seosinensis</name>
    <dbReference type="NCBI Taxonomy" id="281739"/>
    <lineage>
        <taxon>Bacteria</taxon>
        <taxon>Pseudomonadati</taxon>
        <taxon>Pseudomonadota</taxon>
        <taxon>Gammaproteobacteria</taxon>
        <taxon>Alteromonadales</taxon>
        <taxon>Idiomarinaceae</taxon>
        <taxon>Idiomarina</taxon>
    </lineage>
</organism>
<dbReference type="RefSeq" id="WP_126785093.1">
    <property type="nucleotide sequence ID" value="NZ_PIQF01000003.1"/>
</dbReference>
<evidence type="ECO:0000313" key="4">
    <source>
        <dbReference type="Proteomes" id="UP000287908"/>
    </source>
</evidence>
<reference evidence="3 4" key="1">
    <citation type="journal article" date="2011" name="Front. Microbiol.">
        <title>Genomic signatures of strain selection and enhancement in Bacillus atrophaeus var. globigii, a historical biowarfare simulant.</title>
        <authorList>
            <person name="Gibbons H.S."/>
            <person name="Broomall S.M."/>
            <person name="McNew L.A."/>
            <person name="Daligault H."/>
            <person name="Chapman C."/>
            <person name="Bruce D."/>
            <person name="Karavis M."/>
            <person name="Krepps M."/>
            <person name="McGregor P.A."/>
            <person name="Hong C."/>
            <person name="Park K.H."/>
            <person name="Akmal A."/>
            <person name="Feldman A."/>
            <person name="Lin J.S."/>
            <person name="Chang W.E."/>
            <person name="Higgs B.W."/>
            <person name="Demirev P."/>
            <person name="Lindquist J."/>
            <person name="Liem A."/>
            <person name="Fochler E."/>
            <person name="Read T.D."/>
            <person name="Tapia R."/>
            <person name="Johnson S."/>
            <person name="Bishop-Lilly K.A."/>
            <person name="Detter C."/>
            <person name="Han C."/>
            <person name="Sozhamannan S."/>
            <person name="Rosenzweig C.N."/>
            <person name="Skowronski E.W."/>
        </authorList>
    </citation>
    <scope>NUCLEOTIDE SEQUENCE [LARGE SCALE GENOMIC DNA]</scope>
    <source>
        <strain evidence="3 4">CL-SP19</strain>
    </source>
</reference>
<dbReference type="Proteomes" id="UP000287908">
    <property type="component" value="Unassembled WGS sequence"/>
</dbReference>
<protein>
    <submittedName>
        <fullName evidence="3">Uncharacterized protein</fullName>
    </submittedName>
</protein>